<dbReference type="EMBL" id="JFJN01000051">
    <property type="protein sequence ID" value="EZH79577.1"/>
    <property type="molecule type" value="Genomic_DNA"/>
</dbReference>
<gene>
    <name evidence="1" type="ORF">AU05_17265</name>
</gene>
<dbReference type="RefSeq" id="WP_037002555.1">
    <property type="nucleotide sequence ID" value="NZ_JFJN01000051.1"/>
</dbReference>
<sequence length="87" mass="9211">MNVALERTKSDAELMSRSGYAIDAIAKLLAEDSLKRAEGDSEGLMDGYQEGGLLEAIKLIGRGLCVAGEDLQALIEQVETEARGGAQ</sequence>
<comment type="caution">
    <text evidence="1">The sequence shown here is derived from an EMBL/GenBank/DDBJ whole genome shotgun (WGS) entry which is preliminary data.</text>
</comment>
<accession>A0ABN0SAP4</accession>
<keyword evidence="2" id="KW-1185">Reference proteome</keyword>
<protein>
    <submittedName>
        <fullName evidence="1">Uncharacterized protein</fullName>
    </submittedName>
</protein>
<name>A0ABN0SAP4_9GAMM</name>
<evidence type="ECO:0000313" key="2">
    <source>
        <dbReference type="Proteomes" id="UP000023842"/>
    </source>
</evidence>
<evidence type="ECO:0000313" key="1">
    <source>
        <dbReference type="EMBL" id="EZH79577.1"/>
    </source>
</evidence>
<proteinExistence type="predicted"/>
<organism evidence="1 2">
    <name type="scientific">Ectopseudomonas composti</name>
    <dbReference type="NCBI Taxonomy" id="658457"/>
    <lineage>
        <taxon>Bacteria</taxon>
        <taxon>Pseudomonadati</taxon>
        <taxon>Pseudomonadota</taxon>
        <taxon>Gammaproteobacteria</taxon>
        <taxon>Pseudomonadales</taxon>
        <taxon>Pseudomonadaceae</taxon>
        <taxon>Ectopseudomonas</taxon>
    </lineage>
</organism>
<dbReference type="Proteomes" id="UP000023842">
    <property type="component" value="Unassembled WGS sequence"/>
</dbReference>
<reference evidence="2" key="1">
    <citation type="journal article" date="2014" name="Genome Announc.">
        <title>Draft Genome Sequence of the algae degrading bacterium Pseudomonas mendocina AD6.</title>
        <authorList>
            <person name="Barney B.M."/>
            <person name="Lenneman E.M."/>
        </authorList>
    </citation>
    <scope>NUCLEOTIDE SEQUENCE [LARGE SCALE GENOMIC DNA]</scope>
    <source>
        <strain evidence="2">AD6</strain>
    </source>
</reference>